<reference evidence="10 11" key="1">
    <citation type="journal article" date="2007" name="Int. J. Syst. Evol. Microbiol.">
        <title>Natronorubrum sulfidifaciens sp. nov., an extremely haloalkaliphilic archaeon isolated from Aiding salt lake in Xin-Jiang, China.</title>
        <authorList>
            <person name="Cui H.L."/>
            <person name="Tohty D."/>
            <person name="Liu H.C."/>
            <person name="Liu S.J."/>
            <person name="Oren A."/>
            <person name="Zhou P.J."/>
        </authorList>
    </citation>
    <scope>NUCLEOTIDE SEQUENCE [LARGE SCALE GENOMIC DNA]</scope>
    <source>
        <strain evidence="10 11">7-3</strain>
    </source>
</reference>
<dbReference type="AlphaFoldDB" id="A0A5P9P4D2"/>
<comment type="pathway">
    <text evidence="3">Sphingolipid metabolism.</text>
</comment>
<evidence type="ECO:0000256" key="9">
    <source>
        <dbReference type="SAM" id="Phobius"/>
    </source>
</evidence>
<feature type="transmembrane region" description="Helical" evidence="9">
    <location>
        <begin position="263"/>
        <end position="283"/>
    </location>
</feature>
<evidence type="ECO:0000313" key="11">
    <source>
        <dbReference type="Proteomes" id="UP000326170"/>
    </source>
</evidence>
<gene>
    <name evidence="10" type="ORF">GCU68_10950</name>
</gene>
<keyword evidence="7 9" id="KW-1133">Transmembrane helix</keyword>
<dbReference type="Proteomes" id="UP000326170">
    <property type="component" value="Chromosome"/>
</dbReference>
<accession>A0A5P9P4D2</accession>
<dbReference type="KEGG" id="nas:GCU68_10950"/>
<dbReference type="CDD" id="cd00761">
    <property type="entry name" value="Glyco_tranf_GTA_type"/>
    <property type="match status" value="1"/>
</dbReference>
<keyword evidence="5 10" id="KW-0808">Transferase</keyword>
<evidence type="ECO:0000256" key="8">
    <source>
        <dbReference type="ARBA" id="ARBA00023136"/>
    </source>
</evidence>
<evidence type="ECO:0000256" key="4">
    <source>
        <dbReference type="ARBA" id="ARBA00022676"/>
    </source>
</evidence>
<dbReference type="Pfam" id="PF13506">
    <property type="entry name" value="Glyco_transf_21"/>
    <property type="match status" value="1"/>
</dbReference>
<comment type="subcellular location">
    <subcellularLocation>
        <location evidence="1">Membrane</location>
        <topology evidence="1">Multi-pass membrane protein</topology>
    </subcellularLocation>
</comment>
<evidence type="ECO:0000256" key="7">
    <source>
        <dbReference type="ARBA" id="ARBA00022989"/>
    </source>
</evidence>
<keyword evidence="4" id="KW-0328">Glycosyltransferase</keyword>
<dbReference type="Gene3D" id="3.90.550.10">
    <property type="entry name" value="Spore Coat Polysaccharide Biosynthesis Protein SpsA, Chain A"/>
    <property type="match status" value="1"/>
</dbReference>
<dbReference type="OrthoDB" id="27596at2157"/>
<dbReference type="SUPFAM" id="SSF53448">
    <property type="entry name" value="Nucleotide-diphospho-sugar transferases"/>
    <property type="match status" value="1"/>
</dbReference>
<dbReference type="GeneID" id="42301568"/>
<feature type="transmembrane region" description="Helical" evidence="9">
    <location>
        <begin position="236"/>
        <end position="257"/>
    </location>
</feature>
<name>A0A5P9P4D2_9EURY</name>
<protein>
    <submittedName>
        <fullName evidence="10">Glycosyltransferase</fullName>
    </submittedName>
</protein>
<keyword evidence="11" id="KW-1185">Reference proteome</keyword>
<evidence type="ECO:0000256" key="5">
    <source>
        <dbReference type="ARBA" id="ARBA00022679"/>
    </source>
</evidence>
<dbReference type="GO" id="GO:0016020">
    <property type="term" value="C:membrane"/>
    <property type="evidence" value="ECO:0007669"/>
    <property type="project" value="UniProtKB-SubCell"/>
</dbReference>
<evidence type="ECO:0000256" key="6">
    <source>
        <dbReference type="ARBA" id="ARBA00022692"/>
    </source>
</evidence>
<dbReference type="RefSeq" id="WP_152941550.1">
    <property type="nucleotide sequence ID" value="NZ_CP045488.1"/>
</dbReference>
<dbReference type="InterPro" id="IPR029044">
    <property type="entry name" value="Nucleotide-diphossugar_trans"/>
</dbReference>
<organism evidence="10 11">
    <name type="scientific">Natronorubrum aibiense</name>
    <dbReference type="NCBI Taxonomy" id="348826"/>
    <lineage>
        <taxon>Archaea</taxon>
        <taxon>Methanobacteriati</taxon>
        <taxon>Methanobacteriota</taxon>
        <taxon>Stenosarchaea group</taxon>
        <taxon>Halobacteria</taxon>
        <taxon>Halobacteriales</taxon>
        <taxon>Natrialbaceae</taxon>
        <taxon>Natronorubrum</taxon>
    </lineage>
</organism>
<evidence type="ECO:0000256" key="2">
    <source>
        <dbReference type="ARBA" id="ARBA00004760"/>
    </source>
</evidence>
<proteinExistence type="predicted"/>
<keyword evidence="8 9" id="KW-0472">Membrane</keyword>
<keyword evidence="6 9" id="KW-0812">Transmembrane</keyword>
<evidence type="ECO:0000313" key="10">
    <source>
        <dbReference type="EMBL" id="QFU83015.1"/>
    </source>
</evidence>
<comment type="pathway">
    <text evidence="2">Lipid metabolism; sphingolipid metabolism.</text>
</comment>
<dbReference type="InterPro" id="IPR025993">
    <property type="entry name" value="Ceramide_glucosylTrfase"/>
</dbReference>
<evidence type="ECO:0000256" key="1">
    <source>
        <dbReference type="ARBA" id="ARBA00004141"/>
    </source>
</evidence>
<dbReference type="EMBL" id="CP045488">
    <property type="protein sequence ID" value="QFU83015.1"/>
    <property type="molecule type" value="Genomic_DNA"/>
</dbReference>
<dbReference type="GO" id="GO:0016757">
    <property type="term" value="F:glycosyltransferase activity"/>
    <property type="evidence" value="ECO:0007669"/>
    <property type="project" value="UniProtKB-KW"/>
</dbReference>
<sequence length="307" mass="33648">MATATPTSVILPTQGWSDACEEIAAQLGSADELLVVCDDTVPAIVDRIDEFGDSVRLVVAGDPEGCSGKANAIAAGMEAAEHDRFVWTDDDFHHPPDWLARLRVDYDRHGPTSELPVFVGQDPLAAALEPLYALSGTLAVFLADIPWAGSLVFERDDLDDEAAFLEALRRTVSDDGLLMEHVDFTTVKRTRYVETGGSIRKTLETQVRFTQIVYRYDPTGTAAQAAFGTGLAAGCLLFPFPALALVTLSMASVYAAFGIRRWTFLSTYPVVIAAIPLLVYGLARRSFIWGGRRYRWHDKFDVTVEPE</sequence>
<evidence type="ECO:0000256" key="3">
    <source>
        <dbReference type="ARBA" id="ARBA00004991"/>
    </source>
</evidence>